<dbReference type="Gene3D" id="1.10.10.10">
    <property type="entry name" value="Winged helix-like DNA-binding domain superfamily/Winged helix DNA-binding domain"/>
    <property type="match status" value="1"/>
</dbReference>
<dbReference type="SUPFAM" id="SSF46785">
    <property type="entry name" value="Winged helix' DNA-binding domain"/>
    <property type="match status" value="1"/>
</dbReference>
<dbReference type="GO" id="GO:0003700">
    <property type="term" value="F:DNA-binding transcription factor activity"/>
    <property type="evidence" value="ECO:0007669"/>
    <property type="project" value="InterPro"/>
</dbReference>
<proteinExistence type="inferred from homology"/>
<dbReference type="PANTHER" id="PTHR30537:SF5">
    <property type="entry name" value="HTH-TYPE TRANSCRIPTIONAL ACTIVATOR TTDR-RELATED"/>
    <property type="match status" value="1"/>
</dbReference>
<protein>
    <submittedName>
        <fullName evidence="6">Transcription regulator protein</fullName>
    </submittedName>
</protein>
<comment type="similarity">
    <text evidence="1">Belongs to the LysR transcriptional regulatory family.</text>
</comment>
<dbReference type="Pfam" id="PF00126">
    <property type="entry name" value="HTH_1"/>
    <property type="match status" value="1"/>
</dbReference>
<name>I4VTV8_9GAMM</name>
<organism evidence="6 7">
    <name type="scientific">Rhodanobacter fulvus Jip2</name>
    <dbReference type="NCBI Taxonomy" id="1163408"/>
    <lineage>
        <taxon>Bacteria</taxon>
        <taxon>Pseudomonadati</taxon>
        <taxon>Pseudomonadota</taxon>
        <taxon>Gammaproteobacteria</taxon>
        <taxon>Lysobacterales</taxon>
        <taxon>Rhodanobacteraceae</taxon>
        <taxon>Rhodanobacter</taxon>
    </lineage>
</organism>
<dbReference type="RefSeq" id="WP_007080681.1">
    <property type="nucleotide sequence ID" value="NZ_AJXU01000027.1"/>
</dbReference>
<keyword evidence="3" id="KW-0238">DNA-binding</keyword>
<dbReference type="Gene3D" id="3.40.190.290">
    <property type="match status" value="1"/>
</dbReference>
<reference evidence="6 7" key="1">
    <citation type="journal article" date="2012" name="J. Bacteriol.">
        <title>Genome sequences for six rhodanobacter strains, isolated from soils and the terrestrial subsurface, with variable denitrification capabilities.</title>
        <authorList>
            <person name="Kostka J.E."/>
            <person name="Green S.J."/>
            <person name="Rishishwar L."/>
            <person name="Prakash O."/>
            <person name="Katz L.S."/>
            <person name="Marino-Ramirez L."/>
            <person name="Jordan I.K."/>
            <person name="Munk C."/>
            <person name="Ivanova N."/>
            <person name="Mikhailova N."/>
            <person name="Watson D.B."/>
            <person name="Brown S.D."/>
            <person name="Palumbo A.V."/>
            <person name="Brooks S.C."/>
        </authorList>
    </citation>
    <scope>NUCLEOTIDE SEQUENCE [LARGE SCALE GENOMIC DNA]</scope>
    <source>
        <strain evidence="7">Jip2T</strain>
    </source>
</reference>
<accession>I4VTV8</accession>
<keyword evidence="7" id="KW-1185">Reference proteome</keyword>
<dbReference type="PANTHER" id="PTHR30537">
    <property type="entry name" value="HTH-TYPE TRANSCRIPTIONAL REGULATOR"/>
    <property type="match status" value="1"/>
</dbReference>
<dbReference type="FunFam" id="3.40.190.290:FF:000001">
    <property type="entry name" value="Transcriptional regulator, LysR family"/>
    <property type="match status" value="1"/>
</dbReference>
<evidence type="ECO:0000313" key="7">
    <source>
        <dbReference type="Proteomes" id="UP000004210"/>
    </source>
</evidence>
<sequence length="303" mass="33208">MLDAIRTFIDVATERSFTAVAKRRDVAVSSITRKVDALEAELGAKLLARHSRALMLTDAGEQFLPRARHIVAEMDDAKHGLADLQADPRGLLTVTAPAAFGRLHVIPAMTDFLKRYPAIEIDLHLSDQRVDLLTQRVDVAIRMGTLPDSDLVATRLAPSRRMVCASPDYLARRGYPATPEQLLEHNCLTFASTPPPEWWCFSGINREAALAVRGSLRTDDAEALLGAAAAGIGIVHLASWLVGDLVRAGKLVVLFPDRRVPSKMARSAIHAVRMPGRSHAAKAKLFIDHLKNSFGEPPYWDGF</sequence>
<dbReference type="GO" id="GO:0043565">
    <property type="term" value="F:sequence-specific DNA binding"/>
    <property type="evidence" value="ECO:0007669"/>
    <property type="project" value="TreeGrafter"/>
</dbReference>
<evidence type="ECO:0000256" key="4">
    <source>
        <dbReference type="ARBA" id="ARBA00023163"/>
    </source>
</evidence>
<dbReference type="InterPro" id="IPR000847">
    <property type="entry name" value="LysR_HTH_N"/>
</dbReference>
<dbReference type="STRING" id="1163408.UU9_05204"/>
<comment type="caution">
    <text evidence="6">The sequence shown here is derived from an EMBL/GenBank/DDBJ whole genome shotgun (WGS) entry which is preliminary data.</text>
</comment>
<evidence type="ECO:0000256" key="2">
    <source>
        <dbReference type="ARBA" id="ARBA00023015"/>
    </source>
</evidence>
<dbReference type="InterPro" id="IPR005119">
    <property type="entry name" value="LysR_subst-bd"/>
</dbReference>
<dbReference type="GO" id="GO:0006351">
    <property type="term" value="P:DNA-templated transcription"/>
    <property type="evidence" value="ECO:0007669"/>
    <property type="project" value="TreeGrafter"/>
</dbReference>
<dbReference type="Pfam" id="PF03466">
    <property type="entry name" value="LysR_substrate"/>
    <property type="match status" value="1"/>
</dbReference>
<dbReference type="eggNOG" id="COG0583">
    <property type="taxonomic scope" value="Bacteria"/>
</dbReference>
<keyword evidence="4" id="KW-0804">Transcription</keyword>
<keyword evidence="2" id="KW-0805">Transcription regulation</keyword>
<dbReference type="CDD" id="cd08422">
    <property type="entry name" value="PBP2_CrgA_like"/>
    <property type="match status" value="1"/>
</dbReference>
<evidence type="ECO:0000313" key="6">
    <source>
        <dbReference type="EMBL" id="EIL90649.1"/>
    </source>
</evidence>
<feature type="domain" description="HTH lysR-type" evidence="5">
    <location>
        <begin position="1"/>
        <end position="57"/>
    </location>
</feature>
<dbReference type="FunFam" id="1.10.10.10:FF:000001">
    <property type="entry name" value="LysR family transcriptional regulator"/>
    <property type="match status" value="1"/>
</dbReference>
<dbReference type="OrthoDB" id="9810065at2"/>
<dbReference type="InterPro" id="IPR036390">
    <property type="entry name" value="WH_DNA-bd_sf"/>
</dbReference>
<dbReference type="PROSITE" id="PS50931">
    <property type="entry name" value="HTH_LYSR"/>
    <property type="match status" value="1"/>
</dbReference>
<evidence type="ECO:0000259" key="5">
    <source>
        <dbReference type="PROSITE" id="PS50931"/>
    </source>
</evidence>
<dbReference type="EMBL" id="AJXU01000027">
    <property type="protein sequence ID" value="EIL90649.1"/>
    <property type="molecule type" value="Genomic_DNA"/>
</dbReference>
<dbReference type="AlphaFoldDB" id="I4VTV8"/>
<dbReference type="PATRIC" id="fig|1163408.3.peg.1068"/>
<dbReference type="Proteomes" id="UP000004210">
    <property type="component" value="Unassembled WGS sequence"/>
</dbReference>
<evidence type="ECO:0000256" key="1">
    <source>
        <dbReference type="ARBA" id="ARBA00009437"/>
    </source>
</evidence>
<dbReference type="InterPro" id="IPR036388">
    <property type="entry name" value="WH-like_DNA-bd_sf"/>
</dbReference>
<gene>
    <name evidence="6" type="ORF">UU9_05204</name>
</gene>
<evidence type="ECO:0000256" key="3">
    <source>
        <dbReference type="ARBA" id="ARBA00023125"/>
    </source>
</evidence>
<dbReference type="InterPro" id="IPR058163">
    <property type="entry name" value="LysR-type_TF_proteobact-type"/>
</dbReference>
<dbReference type="SUPFAM" id="SSF53850">
    <property type="entry name" value="Periplasmic binding protein-like II"/>
    <property type="match status" value="1"/>
</dbReference>